<evidence type="ECO:0000259" key="2">
    <source>
        <dbReference type="PROSITE" id="PS50994"/>
    </source>
</evidence>
<evidence type="ECO:0000256" key="1">
    <source>
        <dbReference type="SAM" id="MobiDB-lite"/>
    </source>
</evidence>
<accession>A0ABM1YNA7</accession>
<dbReference type="RefSeq" id="XP_062703892.1">
    <property type="nucleotide sequence ID" value="XM_062847908.1"/>
</dbReference>
<feature type="compositionally biased region" description="Polar residues" evidence="1">
    <location>
        <begin position="236"/>
        <end position="259"/>
    </location>
</feature>
<name>A0ABM1YNA7_AEDAL</name>
<protein>
    <recommendedName>
        <fullName evidence="2">Integrase catalytic domain-containing protein</fullName>
    </recommendedName>
</protein>
<dbReference type="SUPFAM" id="SSF53098">
    <property type="entry name" value="Ribonuclease H-like"/>
    <property type="match status" value="1"/>
</dbReference>
<dbReference type="InterPro" id="IPR036397">
    <property type="entry name" value="RNaseH_sf"/>
</dbReference>
<dbReference type="PANTHER" id="PTHR37984:SF11">
    <property type="entry name" value="INTEGRASE CATALYTIC DOMAIN-CONTAINING PROTEIN"/>
    <property type="match status" value="1"/>
</dbReference>
<organism evidence="3 4">
    <name type="scientific">Aedes albopictus</name>
    <name type="common">Asian tiger mosquito</name>
    <name type="synonym">Stegomyia albopicta</name>
    <dbReference type="NCBI Taxonomy" id="7160"/>
    <lineage>
        <taxon>Eukaryota</taxon>
        <taxon>Metazoa</taxon>
        <taxon>Ecdysozoa</taxon>
        <taxon>Arthropoda</taxon>
        <taxon>Hexapoda</taxon>
        <taxon>Insecta</taxon>
        <taxon>Pterygota</taxon>
        <taxon>Neoptera</taxon>
        <taxon>Endopterygota</taxon>
        <taxon>Diptera</taxon>
        <taxon>Nematocera</taxon>
        <taxon>Culicoidea</taxon>
        <taxon>Culicidae</taxon>
        <taxon>Culicinae</taxon>
        <taxon>Aedini</taxon>
        <taxon>Aedes</taxon>
        <taxon>Stegomyia</taxon>
    </lineage>
</organism>
<dbReference type="PANTHER" id="PTHR37984">
    <property type="entry name" value="PROTEIN CBG26694"/>
    <property type="match status" value="1"/>
</dbReference>
<dbReference type="InterPro" id="IPR012337">
    <property type="entry name" value="RNaseH-like_sf"/>
</dbReference>
<evidence type="ECO:0000313" key="4">
    <source>
        <dbReference type="Proteomes" id="UP000069940"/>
    </source>
</evidence>
<keyword evidence="4" id="KW-1185">Reference proteome</keyword>
<dbReference type="Gene3D" id="3.30.420.10">
    <property type="entry name" value="Ribonuclease H-like superfamily/Ribonuclease H"/>
    <property type="match status" value="1"/>
</dbReference>
<dbReference type="Proteomes" id="UP000069940">
    <property type="component" value="Unassembled WGS sequence"/>
</dbReference>
<dbReference type="InterPro" id="IPR001584">
    <property type="entry name" value="Integrase_cat-core"/>
</dbReference>
<proteinExistence type="predicted"/>
<dbReference type="PROSITE" id="PS50994">
    <property type="entry name" value="INTEGRASE"/>
    <property type="match status" value="1"/>
</dbReference>
<dbReference type="EnsemblMetazoa" id="AALFPA23_010696.R15021">
    <property type="protein sequence ID" value="AALFPA23_010696.P15021"/>
    <property type="gene ID" value="AALFPA23_010696"/>
</dbReference>
<dbReference type="Pfam" id="PF00665">
    <property type="entry name" value="rve"/>
    <property type="match status" value="1"/>
</dbReference>
<reference evidence="4" key="1">
    <citation type="journal article" date="2015" name="Proc. Natl. Acad. Sci. U.S.A.">
        <title>Genome sequence of the Asian Tiger mosquito, Aedes albopictus, reveals insights into its biology, genetics, and evolution.</title>
        <authorList>
            <person name="Chen X.G."/>
            <person name="Jiang X."/>
            <person name="Gu J."/>
            <person name="Xu M."/>
            <person name="Wu Y."/>
            <person name="Deng Y."/>
            <person name="Zhang C."/>
            <person name="Bonizzoni M."/>
            <person name="Dermauw W."/>
            <person name="Vontas J."/>
            <person name="Armbruster P."/>
            <person name="Huang X."/>
            <person name="Yang Y."/>
            <person name="Zhang H."/>
            <person name="He W."/>
            <person name="Peng H."/>
            <person name="Liu Y."/>
            <person name="Wu K."/>
            <person name="Chen J."/>
            <person name="Lirakis M."/>
            <person name="Topalis P."/>
            <person name="Van Leeuwen T."/>
            <person name="Hall A.B."/>
            <person name="Jiang X."/>
            <person name="Thorpe C."/>
            <person name="Mueller R.L."/>
            <person name="Sun C."/>
            <person name="Waterhouse R.M."/>
            <person name="Yan G."/>
            <person name="Tu Z.J."/>
            <person name="Fang X."/>
            <person name="James A.A."/>
        </authorList>
    </citation>
    <scope>NUCLEOTIDE SEQUENCE [LARGE SCALE GENOMIC DNA]</scope>
    <source>
        <strain evidence="4">Foshan</strain>
    </source>
</reference>
<feature type="compositionally biased region" description="Basic and acidic residues" evidence="1">
    <location>
        <begin position="140"/>
        <end position="160"/>
    </location>
</feature>
<sequence length="283" mass="31827">MIAHPVKSTKFDCVQKVLDDVFEKEGYPKAVRTDNGPPFNSSEFSEFCKKRDIALSFSTPLFPQQNGLAESCMKLVNKAMATATANNTNYIDELKSAINAHNAAEHSVTTVPPEEVMYGRRIKRGLPLIQRGKSNFSEAQLEHRDREEKLAGKRREDERRGARKCRVSPGDDVVIERQNRVKGESRFSPTRYTVVEQRNGSLVLNTNEGKTTKRHVSQTKKVNQWRDSHSKAATITNSKTNSNDESTSAYATGTPSGTQVHRPLRDKKAPAFLSDYVRLIDKD</sequence>
<feature type="region of interest" description="Disordered" evidence="1">
    <location>
        <begin position="236"/>
        <end position="266"/>
    </location>
</feature>
<feature type="region of interest" description="Disordered" evidence="1">
    <location>
        <begin position="137"/>
        <end position="165"/>
    </location>
</feature>
<dbReference type="InterPro" id="IPR050951">
    <property type="entry name" value="Retrovirus_Pol_polyprotein"/>
</dbReference>
<dbReference type="GeneID" id="134286304"/>
<feature type="domain" description="Integrase catalytic" evidence="2">
    <location>
        <begin position="1"/>
        <end position="121"/>
    </location>
</feature>
<reference evidence="3" key="2">
    <citation type="submission" date="2025-05" db="UniProtKB">
        <authorList>
            <consortium name="EnsemblMetazoa"/>
        </authorList>
    </citation>
    <scope>IDENTIFICATION</scope>
    <source>
        <strain evidence="3">Foshan</strain>
    </source>
</reference>
<evidence type="ECO:0000313" key="3">
    <source>
        <dbReference type="EnsemblMetazoa" id="AALFPA23_010696.P15021"/>
    </source>
</evidence>